<evidence type="ECO:0000256" key="1">
    <source>
        <dbReference type="ARBA" id="ARBA00006484"/>
    </source>
</evidence>
<dbReference type="PRINTS" id="PR00081">
    <property type="entry name" value="GDHRDH"/>
</dbReference>
<sequence length="258" mass="26855">MNTESPARVAVVTGGTAGIGLACAEHLLVTGHRVAVFSTQSARVEKARDDLSRKFGADNVLAETVDLRQPEALNAFFEQVEKRWSLPEVLVCNAGLSPKHNGQRLAFDAIPLGEWNDVLAINLTGAMLCCQFVAPVMAAKGFGRIILIGSIAGRAMPQMAGASYVASKAALAGMSKSLVSEYSSRGVTTNTVAPGNVLTEMMAPPDSPAGQAALGRIPSGRMGRPEDIAALVAFLASDQAGFINGAIIDVNGGEYLPC</sequence>
<evidence type="ECO:0000313" key="3">
    <source>
        <dbReference type="EMBL" id="PAQ12468.1"/>
    </source>
</evidence>
<dbReference type="PRINTS" id="PR00080">
    <property type="entry name" value="SDRFAMILY"/>
</dbReference>
<evidence type="ECO:0000313" key="4">
    <source>
        <dbReference type="Proteomes" id="UP000216442"/>
    </source>
</evidence>
<comment type="caution">
    <text evidence="3">The sequence shown here is derived from an EMBL/GenBank/DDBJ whole genome shotgun (WGS) entry which is preliminary data.</text>
</comment>
<dbReference type="GO" id="GO:0016491">
    <property type="term" value="F:oxidoreductase activity"/>
    <property type="evidence" value="ECO:0007669"/>
    <property type="project" value="UniProtKB-KW"/>
</dbReference>
<dbReference type="RefSeq" id="WP_095490703.1">
    <property type="nucleotide sequence ID" value="NZ_NPKJ01000003.1"/>
</dbReference>
<dbReference type="FunFam" id="3.40.50.720:FF:000173">
    <property type="entry name" value="3-oxoacyl-[acyl-carrier protein] reductase"/>
    <property type="match status" value="1"/>
</dbReference>
<dbReference type="InterPro" id="IPR036291">
    <property type="entry name" value="NAD(P)-bd_dom_sf"/>
</dbReference>
<dbReference type="Pfam" id="PF13561">
    <property type="entry name" value="adh_short_C2"/>
    <property type="match status" value="1"/>
</dbReference>
<accession>A0A271LZ66</accession>
<dbReference type="InterPro" id="IPR002347">
    <property type="entry name" value="SDR_fam"/>
</dbReference>
<dbReference type="PANTHER" id="PTHR42879:SF2">
    <property type="entry name" value="3-OXOACYL-[ACYL-CARRIER-PROTEIN] REDUCTASE FABG"/>
    <property type="match status" value="1"/>
</dbReference>
<proteinExistence type="inferred from homology"/>
<dbReference type="Proteomes" id="UP000216442">
    <property type="component" value="Unassembled WGS sequence"/>
</dbReference>
<comment type="similarity">
    <text evidence="1">Belongs to the short-chain dehydrogenases/reductases (SDR) family.</text>
</comment>
<dbReference type="Gene3D" id="3.40.50.720">
    <property type="entry name" value="NAD(P)-binding Rossmann-like Domain"/>
    <property type="match status" value="1"/>
</dbReference>
<dbReference type="SUPFAM" id="SSF51735">
    <property type="entry name" value="NAD(P)-binding Rossmann-fold domains"/>
    <property type="match status" value="1"/>
</dbReference>
<name>A0A271LZ66_9HYPH</name>
<dbReference type="AlphaFoldDB" id="A0A271LZ66"/>
<reference evidence="3 4" key="1">
    <citation type="submission" date="2017-08" db="EMBL/GenBank/DDBJ databases">
        <title>Mesorhizobium wenxinae sp. nov., a novel rhizobial species isolated from root nodules of chickpea (Cicer arietinum L.).</title>
        <authorList>
            <person name="Zhang J."/>
        </authorList>
    </citation>
    <scope>NUCLEOTIDE SEQUENCE [LARGE SCALE GENOMIC DNA]</scope>
    <source>
        <strain evidence="3 4">SDW018</strain>
    </source>
</reference>
<protein>
    <submittedName>
        <fullName evidence="3">3-ketoacyl-ACP reductase</fullName>
    </submittedName>
</protein>
<dbReference type="InterPro" id="IPR050259">
    <property type="entry name" value="SDR"/>
</dbReference>
<evidence type="ECO:0000256" key="2">
    <source>
        <dbReference type="ARBA" id="ARBA00023002"/>
    </source>
</evidence>
<dbReference type="OrthoDB" id="9779623at2"/>
<dbReference type="NCBIfam" id="NF009466">
    <property type="entry name" value="PRK12826.1-2"/>
    <property type="match status" value="1"/>
</dbReference>
<gene>
    <name evidence="3" type="ORF">CIT26_00205</name>
</gene>
<keyword evidence="2" id="KW-0560">Oxidoreductase</keyword>
<organism evidence="3 4">
    <name type="scientific">Mesorhizobium temperatum</name>
    <dbReference type="NCBI Taxonomy" id="241416"/>
    <lineage>
        <taxon>Bacteria</taxon>
        <taxon>Pseudomonadati</taxon>
        <taxon>Pseudomonadota</taxon>
        <taxon>Alphaproteobacteria</taxon>
        <taxon>Hyphomicrobiales</taxon>
        <taxon>Phyllobacteriaceae</taxon>
        <taxon>Mesorhizobium</taxon>
    </lineage>
</organism>
<dbReference type="PANTHER" id="PTHR42879">
    <property type="entry name" value="3-OXOACYL-(ACYL-CARRIER-PROTEIN) REDUCTASE"/>
    <property type="match status" value="1"/>
</dbReference>
<keyword evidence="4" id="KW-1185">Reference proteome</keyword>
<dbReference type="EMBL" id="NPKJ01000003">
    <property type="protein sequence ID" value="PAQ12468.1"/>
    <property type="molecule type" value="Genomic_DNA"/>
</dbReference>